<accession>A0A6G0ZPY0</accession>
<proteinExistence type="predicted"/>
<sequence length="127" mass="14435">MYYYSTVSLTILIYPITLPSTEDTSFQSIHHLTVFKHIISFSCGMFSILKSLRRPGFSHIQRFVKKEPRTMCDTCKSPLTIEHSTINCPKFSASRHLLNNLASLEGALNQGKCGKTTVNIFQNNWFG</sequence>
<reference evidence="1 2" key="1">
    <citation type="submission" date="2019-08" db="EMBL/GenBank/DDBJ databases">
        <title>Whole genome of Aphis craccivora.</title>
        <authorList>
            <person name="Voronova N.V."/>
            <person name="Shulinski R.S."/>
            <person name="Bandarenka Y.V."/>
            <person name="Zhorov D.G."/>
            <person name="Warner D."/>
        </authorList>
    </citation>
    <scope>NUCLEOTIDE SEQUENCE [LARGE SCALE GENOMIC DNA]</scope>
    <source>
        <strain evidence="1">180601</strain>
        <tissue evidence="1">Whole Body</tissue>
    </source>
</reference>
<dbReference type="Proteomes" id="UP000478052">
    <property type="component" value="Unassembled WGS sequence"/>
</dbReference>
<keyword evidence="2" id="KW-1185">Reference proteome</keyword>
<evidence type="ECO:0000313" key="2">
    <source>
        <dbReference type="Proteomes" id="UP000478052"/>
    </source>
</evidence>
<dbReference type="EMBL" id="VUJU01000044">
    <property type="protein sequence ID" value="KAF0773632.1"/>
    <property type="molecule type" value="Genomic_DNA"/>
</dbReference>
<dbReference type="AlphaFoldDB" id="A0A6G0ZPY0"/>
<organism evidence="1 2">
    <name type="scientific">Aphis craccivora</name>
    <name type="common">Cowpea aphid</name>
    <dbReference type="NCBI Taxonomy" id="307492"/>
    <lineage>
        <taxon>Eukaryota</taxon>
        <taxon>Metazoa</taxon>
        <taxon>Ecdysozoa</taxon>
        <taxon>Arthropoda</taxon>
        <taxon>Hexapoda</taxon>
        <taxon>Insecta</taxon>
        <taxon>Pterygota</taxon>
        <taxon>Neoptera</taxon>
        <taxon>Paraneoptera</taxon>
        <taxon>Hemiptera</taxon>
        <taxon>Sternorrhyncha</taxon>
        <taxon>Aphidomorpha</taxon>
        <taxon>Aphidoidea</taxon>
        <taxon>Aphididae</taxon>
        <taxon>Aphidini</taxon>
        <taxon>Aphis</taxon>
        <taxon>Aphis</taxon>
    </lineage>
</organism>
<evidence type="ECO:0008006" key="3">
    <source>
        <dbReference type="Google" id="ProtNLM"/>
    </source>
</evidence>
<comment type="caution">
    <text evidence="1">The sequence shown here is derived from an EMBL/GenBank/DDBJ whole genome shotgun (WGS) entry which is preliminary data.</text>
</comment>
<evidence type="ECO:0000313" key="1">
    <source>
        <dbReference type="EMBL" id="KAF0773632.1"/>
    </source>
</evidence>
<name>A0A6G0ZPY0_APHCR</name>
<protein>
    <recommendedName>
        <fullName evidence="3">RNase H domain-containing protein</fullName>
    </recommendedName>
</protein>
<gene>
    <name evidence="1" type="ORF">FWK35_00016262</name>
</gene>
<dbReference type="OrthoDB" id="10628041at2759"/>